<reference evidence="1" key="1">
    <citation type="submission" date="2020-10" db="EMBL/GenBank/DDBJ databases">
        <title>Sequencing the genomes of 1000 actinobacteria strains.</title>
        <authorList>
            <person name="Klenk H.-P."/>
        </authorList>
    </citation>
    <scope>NUCLEOTIDE SEQUENCE</scope>
    <source>
        <strain evidence="1">DSM 46832</strain>
    </source>
</reference>
<dbReference type="EMBL" id="JADBEB010000001">
    <property type="protein sequence ID" value="MBE1489641.1"/>
    <property type="molecule type" value="Genomic_DNA"/>
</dbReference>
<comment type="caution">
    <text evidence="1">The sequence shown here is derived from an EMBL/GenBank/DDBJ whole genome shotgun (WGS) entry which is preliminary data.</text>
</comment>
<dbReference type="Proteomes" id="UP000649753">
    <property type="component" value="Unassembled WGS sequence"/>
</dbReference>
<proteinExistence type="predicted"/>
<sequence length="41" mass="4362">MRLRIMVRTVAVLLAATGVATFLLLGQAQGTVNLAGFTWSN</sequence>
<evidence type="ECO:0000313" key="2">
    <source>
        <dbReference type="Proteomes" id="UP000649753"/>
    </source>
</evidence>
<evidence type="ECO:0000313" key="1">
    <source>
        <dbReference type="EMBL" id="MBE1489641.1"/>
    </source>
</evidence>
<name>A0A927MAK3_9ACTN</name>
<gene>
    <name evidence="1" type="ORF">H4W31_005279</name>
</gene>
<dbReference type="AlphaFoldDB" id="A0A927MAK3"/>
<keyword evidence="2" id="KW-1185">Reference proteome</keyword>
<protein>
    <submittedName>
        <fullName evidence="1">Uncharacterized protein</fullName>
    </submittedName>
</protein>
<organism evidence="1 2">
    <name type="scientific">Plantactinospora soyae</name>
    <dbReference type="NCBI Taxonomy" id="1544732"/>
    <lineage>
        <taxon>Bacteria</taxon>
        <taxon>Bacillati</taxon>
        <taxon>Actinomycetota</taxon>
        <taxon>Actinomycetes</taxon>
        <taxon>Micromonosporales</taxon>
        <taxon>Micromonosporaceae</taxon>
        <taxon>Plantactinospora</taxon>
    </lineage>
</organism>
<accession>A0A927MAK3</accession>